<feature type="transmembrane region" description="Helical" evidence="1">
    <location>
        <begin position="237"/>
        <end position="257"/>
    </location>
</feature>
<evidence type="ECO:0000259" key="2">
    <source>
        <dbReference type="Pfam" id="PF00535"/>
    </source>
</evidence>
<dbReference type="InterPro" id="IPR050834">
    <property type="entry name" value="Glycosyltransf_2"/>
</dbReference>
<gene>
    <name evidence="3" type="ORF">SAMN05421761_11953</name>
</gene>
<proteinExistence type="predicted"/>
<sequence length="322" mass="36267">MKFSVIVPVYNRPEEIAELLQSLSLQEVKPLEVIIVEDGSTQKCEYIIEAFLGQLEIRYFFIENIGQGFARNFGMSKAKGDFFVLFDSDCIIPKHYFSVLEKAILKRKLDAFGGPDTAGKDFSPIQKAMNYSMTSVLTTGGIRGKLKDVSKYQARGYNMGLSKEAFHQSKGFVDPNRGEDIELSMRLKKLGFRLELIEEAYVYHKRKNTLASFFKQSYSFGQNRINISRFHADAIKIVHLLPLFFLLFWFCLLLGLFVFPDSALIISGIVLLGIWKISILVHSTLINNSLIVGVLSVITSFGQLSAYGLGLLSESVKKLLKG</sequence>
<evidence type="ECO:0000256" key="1">
    <source>
        <dbReference type="SAM" id="Phobius"/>
    </source>
</evidence>
<name>A0A1N7PR18_9BACT</name>
<dbReference type="Gene3D" id="3.90.550.10">
    <property type="entry name" value="Spore Coat Polysaccharide Biosynthesis Protein SpsA, Chain A"/>
    <property type="match status" value="1"/>
</dbReference>
<dbReference type="SUPFAM" id="SSF53448">
    <property type="entry name" value="Nucleotide-diphospho-sugar transferases"/>
    <property type="match status" value="1"/>
</dbReference>
<keyword evidence="4" id="KW-1185">Reference proteome</keyword>
<keyword evidence="1" id="KW-0812">Transmembrane</keyword>
<feature type="transmembrane region" description="Helical" evidence="1">
    <location>
        <begin position="264"/>
        <end position="285"/>
    </location>
</feature>
<organism evidence="3 4">
    <name type="scientific">Belliella pelovolcani</name>
    <dbReference type="NCBI Taxonomy" id="529505"/>
    <lineage>
        <taxon>Bacteria</taxon>
        <taxon>Pseudomonadati</taxon>
        <taxon>Bacteroidota</taxon>
        <taxon>Cytophagia</taxon>
        <taxon>Cytophagales</taxon>
        <taxon>Cyclobacteriaceae</taxon>
        <taxon>Belliella</taxon>
    </lineage>
</organism>
<keyword evidence="3" id="KW-0808">Transferase</keyword>
<dbReference type="PANTHER" id="PTHR43685">
    <property type="entry name" value="GLYCOSYLTRANSFERASE"/>
    <property type="match status" value="1"/>
</dbReference>
<dbReference type="GO" id="GO:0016740">
    <property type="term" value="F:transferase activity"/>
    <property type="evidence" value="ECO:0007669"/>
    <property type="project" value="UniProtKB-KW"/>
</dbReference>
<accession>A0A1N7PR18</accession>
<keyword evidence="1" id="KW-0472">Membrane</keyword>
<dbReference type="OrthoDB" id="9813550at2"/>
<feature type="domain" description="Glycosyltransferase 2-like" evidence="2">
    <location>
        <begin position="4"/>
        <end position="145"/>
    </location>
</feature>
<dbReference type="Proteomes" id="UP000186026">
    <property type="component" value="Unassembled WGS sequence"/>
</dbReference>
<dbReference type="Pfam" id="PF00535">
    <property type="entry name" value="Glycos_transf_2"/>
    <property type="match status" value="1"/>
</dbReference>
<protein>
    <submittedName>
        <fullName evidence="3">Glycosyltransferase, GT2 family</fullName>
    </submittedName>
</protein>
<evidence type="ECO:0000313" key="3">
    <source>
        <dbReference type="EMBL" id="SIT13026.1"/>
    </source>
</evidence>
<dbReference type="AlphaFoldDB" id="A0A1N7PR18"/>
<dbReference type="InterPro" id="IPR001173">
    <property type="entry name" value="Glyco_trans_2-like"/>
</dbReference>
<dbReference type="STRING" id="529505.SAMN05421761_11953"/>
<dbReference type="InterPro" id="IPR029044">
    <property type="entry name" value="Nucleotide-diphossugar_trans"/>
</dbReference>
<feature type="transmembrane region" description="Helical" evidence="1">
    <location>
        <begin position="291"/>
        <end position="312"/>
    </location>
</feature>
<evidence type="ECO:0000313" key="4">
    <source>
        <dbReference type="Proteomes" id="UP000186026"/>
    </source>
</evidence>
<keyword evidence="1" id="KW-1133">Transmembrane helix</keyword>
<dbReference type="EMBL" id="FTOP01000019">
    <property type="protein sequence ID" value="SIT13026.1"/>
    <property type="molecule type" value="Genomic_DNA"/>
</dbReference>
<dbReference type="PANTHER" id="PTHR43685:SF3">
    <property type="entry name" value="SLR2126 PROTEIN"/>
    <property type="match status" value="1"/>
</dbReference>
<reference evidence="4" key="1">
    <citation type="submission" date="2017-01" db="EMBL/GenBank/DDBJ databases">
        <authorList>
            <person name="Varghese N."/>
            <person name="Submissions S."/>
        </authorList>
    </citation>
    <scope>NUCLEOTIDE SEQUENCE [LARGE SCALE GENOMIC DNA]</scope>
    <source>
        <strain evidence="4">DSM 46698</strain>
    </source>
</reference>